<dbReference type="RefSeq" id="XP_052749843.1">
    <property type="nucleotide sequence ID" value="XM_052893883.1"/>
</dbReference>
<organism evidence="2 3">
    <name type="scientific">Galleria mellonella</name>
    <name type="common">Greater wax moth</name>
    <dbReference type="NCBI Taxonomy" id="7137"/>
    <lineage>
        <taxon>Eukaryota</taxon>
        <taxon>Metazoa</taxon>
        <taxon>Ecdysozoa</taxon>
        <taxon>Arthropoda</taxon>
        <taxon>Hexapoda</taxon>
        <taxon>Insecta</taxon>
        <taxon>Pterygota</taxon>
        <taxon>Neoptera</taxon>
        <taxon>Endopterygota</taxon>
        <taxon>Lepidoptera</taxon>
        <taxon>Glossata</taxon>
        <taxon>Ditrysia</taxon>
        <taxon>Pyraloidea</taxon>
        <taxon>Pyralidae</taxon>
        <taxon>Galleriinae</taxon>
        <taxon>Galleria</taxon>
    </lineage>
</organism>
<feature type="domain" description="Mutator-like transposase" evidence="1">
    <location>
        <begin position="8"/>
        <end position="161"/>
    </location>
</feature>
<reference evidence="3 4" key="1">
    <citation type="submission" date="2025-05" db="UniProtKB">
        <authorList>
            <consortium name="RefSeq"/>
        </authorList>
    </citation>
    <scope>IDENTIFICATION</scope>
    <source>
        <tissue evidence="3 4">Whole larvae</tissue>
    </source>
</reference>
<evidence type="ECO:0000313" key="3">
    <source>
        <dbReference type="RefSeq" id="XP_052747723.1"/>
    </source>
</evidence>
<dbReference type="PANTHER" id="PTHR33309">
    <property type="entry name" value="KERATIN, ULTRA HIGH-SULFUR MATRIX PROTEIN-LIKE"/>
    <property type="match status" value="1"/>
</dbReference>
<evidence type="ECO:0000313" key="2">
    <source>
        <dbReference type="Proteomes" id="UP001652740"/>
    </source>
</evidence>
<sequence>MWYETHVDECTINHSGSSGKMEISAITKMFLRSVEKYGVKYLTYIGDGDSKTFKGILDTKPYGDTAVTKKECVGHVEKRMGTRLRAVKKDKTNKGIGGKGAGKLTDKVIQEITKFYGLAIRRHPDSLEDMRKEVWATYYHKCSSDQNPQHQFCPEGEDSWCKWRKAEANNELDQFHHDKPPLIPQVQEAIKPVFEDLSKDELLIRCLGAETQNNNESLNSLIWTFAPKHLHSGPKIVEIASYLAVIIFNEGFQGILKVMSIMGCPVGREAQAYVEKRDEKRILRSERRVSDVVKQARIDSRAEQSALKEFHEEEEGILYGPGIAD</sequence>
<protein>
    <submittedName>
        <fullName evidence="4 5">Uncharacterized protein LOC116413464</fullName>
    </submittedName>
    <submittedName>
        <fullName evidence="3">Uncharacterized protein LOC128200001</fullName>
    </submittedName>
</protein>
<proteinExistence type="predicted"/>
<dbReference type="RefSeq" id="XP_052747723.1">
    <property type="nucleotide sequence ID" value="XM_052891763.1"/>
</dbReference>
<dbReference type="InterPro" id="IPR049012">
    <property type="entry name" value="Mutator_transp_dom"/>
</dbReference>
<accession>A0ABM3M8D3</accession>
<dbReference type="GeneID" id="128200001"/>
<keyword evidence="2" id="KW-1185">Reference proteome</keyword>
<dbReference type="Proteomes" id="UP001652740">
    <property type="component" value="Unplaced"/>
</dbReference>
<name>A0ABM3M8D3_GALME</name>
<dbReference type="RefSeq" id="XP_052749842.1">
    <property type="nucleotide sequence ID" value="XM_052893882.1"/>
</dbReference>
<evidence type="ECO:0000259" key="1">
    <source>
        <dbReference type="Pfam" id="PF20700"/>
    </source>
</evidence>
<evidence type="ECO:0000313" key="4">
    <source>
        <dbReference type="RefSeq" id="XP_052749842.1"/>
    </source>
</evidence>
<dbReference type="Pfam" id="PF20700">
    <property type="entry name" value="Mutator"/>
    <property type="match status" value="1"/>
</dbReference>
<gene>
    <name evidence="3" type="primary">LOC128200001</name>
    <name evidence="4 5" type="synonym">LOC116413464</name>
</gene>
<evidence type="ECO:0000313" key="5">
    <source>
        <dbReference type="RefSeq" id="XP_052749843.1"/>
    </source>
</evidence>
<dbReference type="PANTHER" id="PTHR33309:SF3">
    <property type="entry name" value="CCHC-TYPE DOMAIN-CONTAINING PROTEIN"/>
    <property type="match status" value="1"/>
</dbReference>